<feature type="region of interest" description="Disordered" evidence="1">
    <location>
        <begin position="65"/>
        <end position="88"/>
    </location>
</feature>
<accession>M0A2E0</accession>
<dbReference type="AlphaFoldDB" id="M0A2E0"/>
<proteinExistence type="predicted"/>
<keyword evidence="3" id="KW-1185">Reference proteome</keyword>
<protein>
    <submittedName>
        <fullName evidence="2">Uncharacterized protein</fullName>
    </submittedName>
</protein>
<comment type="caution">
    <text evidence="2">The sequence shown here is derived from an EMBL/GenBank/DDBJ whole genome shotgun (WGS) entry which is preliminary data.</text>
</comment>
<evidence type="ECO:0000256" key="1">
    <source>
        <dbReference type="SAM" id="MobiDB-lite"/>
    </source>
</evidence>
<reference evidence="2 3" key="1">
    <citation type="journal article" date="2014" name="PLoS Genet.">
        <title>Phylogenetically driven sequencing of extremely halophilic archaea reveals strategies for static and dynamic osmo-response.</title>
        <authorList>
            <person name="Becker E.A."/>
            <person name="Seitzer P.M."/>
            <person name="Tritt A."/>
            <person name="Larsen D."/>
            <person name="Krusor M."/>
            <person name="Yao A.I."/>
            <person name="Wu D."/>
            <person name="Madern D."/>
            <person name="Eisen J.A."/>
            <person name="Darling A.E."/>
            <person name="Facciotti M.T."/>
        </authorList>
    </citation>
    <scope>NUCLEOTIDE SEQUENCE [LARGE SCALE GENOMIC DNA]</scope>
    <source>
        <strain evidence="2 3">JCM 10989</strain>
    </source>
</reference>
<evidence type="ECO:0000313" key="2">
    <source>
        <dbReference type="EMBL" id="ELY92945.1"/>
    </source>
</evidence>
<gene>
    <name evidence="2" type="ORF">C483_06425</name>
</gene>
<dbReference type="PATRIC" id="fig|1227493.4.peg.1264"/>
<dbReference type="EMBL" id="AOIM01000015">
    <property type="protein sequence ID" value="ELY92945.1"/>
    <property type="molecule type" value="Genomic_DNA"/>
</dbReference>
<dbReference type="Proteomes" id="UP000011519">
    <property type="component" value="Unassembled WGS sequence"/>
</dbReference>
<organism evidence="2 3">
    <name type="scientific">Natrialba hulunbeirensis JCM 10989</name>
    <dbReference type="NCBI Taxonomy" id="1227493"/>
    <lineage>
        <taxon>Archaea</taxon>
        <taxon>Methanobacteriati</taxon>
        <taxon>Methanobacteriota</taxon>
        <taxon>Stenosarchaea group</taxon>
        <taxon>Halobacteria</taxon>
        <taxon>Halobacteriales</taxon>
        <taxon>Natrialbaceae</taxon>
        <taxon>Natrialba</taxon>
    </lineage>
</organism>
<name>M0A2E0_9EURY</name>
<sequence>MSLAGVGTIGSARADDTVDREDIRVTGQQIIRRTIEPDEVIYEITKQSPELNRRYGIGAIHQTEVKERTHPEEDELPERQSTKVERKPWDSYVGKTEEWIPVQDAETTGSDVSTQATVSYPDGVPKYYFRNTDEGLWEQSGPINLISFGDADDLDSHIRDECKSGRNPAWTTTVADAARYLLVDGDFTQHEASVASGPLGFAGRWHGRLWNYDNGRVLVAAHEDSAVVHGDGLGHVAQSYLDAEHRFMEDVPGVADHYEATVDVGLDHNNRVSHIFDDY</sequence>
<evidence type="ECO:0000313" key="3">
    <source>
        <dbReference type="Proteomes" id="UP000011519"/>
    </source>
</evidence>